<dbReference type="Gene3D" id="3.40.50.1820">
    <property type="entry name" value="alpha/beta hydrolase"/>
    <property type="match status" value="1"/>
</dbReference>
<dbReference type="RefSeq" id="WP_090232127.1">
    <property type="nucleotide sequence ID" value="NZ_FNHW01000001.1"/>
</dbReference>
<evidence type="ECO:0000259" key="1">
    <source>
        <dbReference type="Pfam" id="PF00561"/>
    </source>
</evidence>
<gene>
    <name evidence="2" type="ORF">SAMN04488137_0384</name>
</gene>
<dbReference type="Proteomes" id="UP000199544">
    <property type="component" value="Unassembled WGS sequence"/>
</dbReference>
<name>A0A1G9TN59_9BACL</name>
<dbReference type="PANTHER" id="PTHR43433:SF5">
    <property type="entry name" value="AB HYDROLASE-1 DOMAIN-CONTAINING PROTEIN"/>
    <property type="match status" value="1"/>
</dbReference>
<accession>A0A1G9TN59</accession>
<dbReference type="GO" id="GO:0046503">
    <property type="term" value="P:glycerolipid catabolic process"/>
    <property type="evidence" value="ECO:0007669"/>
    <property type="project" value="TreeGrafter"/>
</dbReference>
<protein>
    <submittedName>
        <fullName evidence="2">Pimeloyl-ACP methyl ester carboxylesterase</fullName>
    </submittedName>
</protein>
<organism evidence="2 3">
    <name type="scientific">Fictibacillus solisalsi</name>
    <dbReference type="NCBI Taxonomy" id="459525"/>
    <lineage>
        <taxon>Bacteria</taxon>
        <taxon>Bacillati</taxon>
        <taxon>Bacillota</taxon>
        <taxon>Bacilli</taxon>
        <taxon>Bacillales</taxon>
        <taxon>Fictibacillaceae</taxon>
        <taxon>Fictibacillus</taxon>
    </lineage>
</organism>
<dbReference type="GO" id="GO:0004806">
    <property type="term" value="F:triacylglycerol lipase activity"/>
    <property type="evidence" value="ECO:0007669"/>
    <property type="project" value="TreeGrafter"/>
</dbReference>
<feature type="domain" description="AB hydrolase-1" evidence="1">
    <location>
        <begin position="24"/>
        <end position="263"/>
    </location>
</feature>
<dbReference type="PANTHER" id="PTHR43433">
    <property type="entry name" value="HYDROLASE, ALPHA/BETA FOLD FAMILY PROTEIN"/>
    <property type="match status" value="1"/>
</dbReference>
<keyword evidence="3" id="KW-1185">Reference proteome</keyword>
<dbReference type="InterPro" id="IPR050471">
    <property type="entry name" value="AB_hydrolase"/>
</dbReference>
<evidence type="ECO:0000313" key="2">
    <source>
        <dbReference type="EMBL" id="SDM48968.1"/>
    </source>
</evidence>
<dbReference type="EMBL" id="FNHW01000001">
    <property type="protein sequence ID" value="SDM48968.1"/>
    <property type="molecule type" value="Genomic_DNA"/>
</dbReference>
<dbReference type="InterPro" id="IPR029058">
    <property type="entry name" value="AB_hydrolase_fold"/>
</dbReference>
<proteinExistence type="predicted"/>
<dbReference type="AlphaFoldDB" id="A0A1G9TN59"/>
<dbReference type="PRINTS" id="PR00111">
    <property type="entry name" value="ABHYDROLASE"/>
</dbReference>
<sequence>MKEKIISFNGMDICTENVGNPEDPAILLIMGAMSSLDWWDEDFCSALASKGRYVIRYDHRDLGKSVVYEPGSANYTITDLADDAIRVLDAYSLEKAHVVGMSMGGMVGQILAIRNPERIQTLTLIASSVFGMEQEKLPPMDQKILDYHGKSATLDWSDREAVVSYLAGGWKTLAGSKPFEEERMNRLAEREMNRAKQLQSRFNHAFLGGGEEFYDRMGEISVPVVVIHGTEDPALPFEHGKALARTIPRSQLISLEGSGHELHRTDWDTIIASLVKTSSLVENNR</sequence>
<reference evidence="3" key="1">
    <citation type="submission" date="2016-10" db="EMBL/GenBank/DDBJ databases">
        <authorList>
            <person name="Varghese N."/>
            <person name="Submissions S."/>
        </authorList>
    </citation>
    <scope>NUCLEOTIDE SEQUENCE [LARGE SCALE GENOMIC DNA]</scope>
    <source>
        <strain evidence="3">CGMCC 1.6854</strain>
    </source>
</reference>
<dbReference type="OrthoDB" id="9805423at2"/>
<dbReference type="STRING" id="459525.SAMN04488137_0384"/>
<dbReference type="InterPro" id="IPR000073">
    <property type="entry name" value="AB_hydrolase_1"/>
</dbReference>
<evidence type="ECO:0000313" key="3">
    <source>
        <dbReference type="Proteomes" id="UP000199544"/>
    </source>
</evidence>
<dbReference type="SUPFAM" id="SSF53474">
    <property type="entry name" value="alpha/beta-Hydrolases"/>
    <property type="match status" value="1"/>
</dbReference>
<dbReference type="Pfam" id="PF00561">
    <property type="entry name" value="Abhydrolase_1"/>
    <property type="match status" value="1"/>
</dbReference>